<accession>A0AAU9IVX5</accession>
<dbReference type="EMBL" id="CAJZBQ010000015">
    <property type="protein sequence ID" value="CAG9316319.1"/>
    <property type="molecule type" value="Genomic_DNA"/>
</dbReference>
<protein>
    <submittedName>
        <fullName evidence="2">Uncharacterized protein</fullName>
    </submittedName>
</protein>
<comment type="caution">
    <text evidence="2">The sequence shown here is derived from an EMBL/GenBank/DDBJ whole genome shotgun (WGS) entry which is preliminary data.</text>
</comment>
<keyword evidence="1" id="KW-0175">Coiled coil</keyword>
<dbReference type="Proteomes" id="UP001162131">
    <property type="component" value="Unassembled WGS sequence"/>
</dbReference>
<proteinExistence type="predicted"/>
<reference evidence="2" key="1">
    <citation type="submission" date="2021-09" db="EMBL/GenBank/DDBJ databases">
        <authorList>
            <consortium name="AG Swart"/>
            <person name="Singh M."/>
            <person name="Singh A."/>
            <person name="Seah K."/>
            <person name="Emmerich C."/>
        </authorList>
    </citation>
    <scope>NUCLEOTIDE SEQUENCE</scope>
    <source>
        <strain evidence="2">ATCC30299</strain>
    </source>
</reference>
<organism evidence="2 3">
    <name type="scientific">Blepharisma stoltei</name>
    <dbReference type="NCBI Taxonomy" id="1481888"/>
    <lineage>
        <taxon>Eukaryota</taxon>
        <taxon>Sar</taxon>
        <taxon>Alveolata</taxon>
        <taxon>Ciliophora</taxon>
        <taxon>Postciliodesmatophora</taxon>
        <taxon>Heterotrichea</taxon>
        <taxon>Heterotrichida</taxon>
        <taxon>Blepharismidae</taxon>
        <taxon>Blepharisma</taxon>
    </lineage>
</organism>
<evidence type="ECO:0000256" key="1">
    <source>
        <dbReference type="SAM" id="Coils"/>
    </source>
</evidence>
<keyword evidence="3" id="KW-1185">Reference proteome</keyword>
<name>A0AAU9IVX5_9CILI</name>
<evidence type="ECO:0000313" key="3">
    <source>
        <dbReference type="Proteomes" id="UP001162131"/>
    </source>
</evidence>
<gene>
    <name evidence="2" type="ORF">BSTOLATCC_MIC15752</name>
</gene>
<sequence>MKPNSRSQYKLSQTNELAQLWMPTLASKSFRSGRRLFNVNKNQQTYGLAYESMSPHLSYDFSAKSLPKSTVHREIEDSDKNSIEAAPQKINPEIKKENDTILAPIKFSQSQSLSPVPIEKKAAYALQIYNNINKDLAEKFEINEKIKQREEALKNQAFQYERVRQELIEKESRIARKIEELKRKKEYEKNAYKELHQFDEDSPYNAKQNRSYENPQKAITDSAIMEGSPLSAKEKFAMDSSLSESLRDTYNLIQNKSKTNIIPSKANTINYDINTRYTKQSPKPQISYPIAGFPGAMISPFREDSKNIFHSDEKLNRFQGEKSLAGYGNLIIQSKQS</sequence>
<evidence type="ECO:0000313" key="2">
    <source>
        <dbReference type="EMBL" id="CAG9316319.1"/>
    </source>
</evidence>
<dbReference type="AlphaFoldDB" id="A0AAU9IVX5"/>
<feature type="coiled-coil region" evidence="1">
    <location>
        <begin position="143"/>
        <end position="184"/>
    </location>
</feature>